<dbReference type="PROSITE" id="PS50850">
    <property type="entry name" value="MFS"/>
    <property type="match status" value="1"/>
</dbReference>
<keyword evidence="4 7" id="KW-1133">Transmembrane helix</keyword>
<comment type="subcellular location">
    <subcellularLocation>
        <location evidence="1">Cell membrane</location>
        <topology evidence="1">Multi-pass membrane protein</topology>
    </subcellularLocation>
</comment>
<evidence type="ECO:0000256" key="3">
    <source>
        <dbReference type="ARBA" id="ARBA00022692"/>
    </source>
</evidence>
<dbReference type="SUPFAM" id="SSF103473">
    <property type="entry name" value="MFS general substrate transporter"/>
    <property type="match status" value="1"/>
</dbReference>
<feature type="transmembrane region" description="Helical" evidence="7">
    <location>
        <begin position="109"/>
        <end position="127"/>
    </location>
</feature>
<reference evidence="9" key="1">
    <citation type="submission" date="2019-09" db="EMBL/GenBank/DDBJ databases">
        <title>Characterisation of the sponge microbiome using genome-centric metagenomics.</title>
        <authorList>
            <person name="Engelberts J.P."/>
            <person name="Robbins S.J."/>
            <person name="De Goeij J.M."/>
            <person name="Aranda M."/>
            <person name="Bell S.C."/>
            <person name="Webster N.S."/>
        </authorList>
    </citation>
    <scope>NUCLEOTIDE SEQUENCE</scope>
    <source>
        <strain evidence="9">SB0661_bin_32</strain>
    </source>
</reference>
<dbReference type="PANTHER" id="PTHR23519:SF1">
    <property type="entry name" value="AUTOPHAGY-RELATED PROTEIN 22"/>
    <property type="match status" value="1"/>
</dbReference>
<accession>A0A6B1D5G5</accession>
<feature type="domain" description="Major facilitator superfamily (MFS) profile" evidence="8">
    <location>
        <begin position="269"/>
        <end position="464"/>
    </location>
</feature>
<feature type="transmembrane region" description="Helical" evidence="7">
    <location>
        <begin position="206"/>
        <end position="228"/>
    </location>
</feature>
<organism evidence="9">
    <name type="scientific">Caldilineaceae bacterium SB0661_bin_32</name>
    <dbReference type="NCBI Taxonomy" id="2605255"/>
    <lineage>
        <taxon>Bacteria</taxon>
        <taxon>Bacillati</taxon>
        <taxon>Chloroflexota</taxon>
        <taxon>Caldilineae</taxon>
        <taxon>Caldilineales</taxon>
        <taxon>Caldilineaceae</taxon>
    </lineage>
</organism>
<dbReference type="Gene3D" id="1.20.1250.20">
    <property type="entry name" value="MFS general substrate transporter like domains"/>
    <property type="match status" value="1"/>
</dbReference>
<dbReference type="InterPro" id="IPR050495">
    <property type="entry name" value="ATG22/LtaA_families"/>
</dbReference>
<gene>
    <name evidence="9" type="ORF">F4X14_07050</name>
</gene>
<protein>
    <submittedName>
        <fullName evidence="9">MFS transporter</fullName>
    </submittedName>
</protein>
<dbReference type="InterPro" id="IPR024671">
    <property type="entry name" value="Atg22-like"/>
</dbReference>
<dbReference type="PANTHER" id="PTHR23519">
    <property type="entry name" value="AUTOPHAGY-RELATED PROTEIN 22"/>
    <property type="match status" value="1"/>
</dbReference>
<feature type="transmembrane region" description="Helical" evidence="7">
    <location>
        <begin position="429"/>
        <end position="447"/>
    </location>
</feature>
<feature type="transmembrane region" description="Helical" evidence="7">
    <location>
        <begin position="268"/>
        <end position="291"/>
    </location>
</feature>
<proteinExistence type="predicted"/>
<evidence type="ECO:0000259" key="8">
    <source>
        <dbReference type="PROSITE" id="PS50850"/>
    </source>
</evidence>
<feature type="transmembrane region" description="Helical" evidence="7">
    <location>
        <begin position="335"/>
        <end position="352"/>
    </location>
</feature>
<keyword evidence="3 7" id="KW-0812">Transmembrane</keyword>
<dbReference type="EMBL" id="VXMH01000031">
    <property type="protein sequence ID" value="MYC94712.1"/>
    <property type="molecule type" value="Genomic_DNA"/>
</dbReference>
<name>A0A6B1D5G5_9CHLR</name>
<dbReference type="AlphaFoldDB" id="A0A6B1D5G5"/>
<evidence type="ECO:0000256" key="6">
    <source>
        <dbReference type="SAM" id="MobiDB-lite"/>
    </source>
</evidence>
<dbReference type="InterPro" id="IPR020846">
    <property type="entry name" value="MFS_dom"/>
</dbReference>
<dbReference type="InterPro" id="IPR036259">
    <property type="entry name" value="MFS_trans_sf"/>
</dbReference>
<evidence type="ECO:0000256" key="4">
    <source>
        <dbReference type="ARBA" id="ARBA00022989"/>
    </source>
</evidence>
<feature type="transmembrane region" description="Helical" evidence="7">
    <location>
        <begin position="364"/>
        <end position="385"/>
    </location>
</feature>
<sequence>MATEPAAGSSQDSARTPGPGDRREQIGWYFYDWANSAFATTVGAVFLGPYVSNLAEQAAGPDGLIRLFGIPMDPYSFFSYCITISVVLQVLFLPILGAIADYSSLRKRLMQVFAVAGSVAAMFMFFITDETWWLGGLLFIGANLCFGAAIVFYNAFLPDIAEPEDRDRVSSVGWALGYLGGGILLTLNLAFYLMHDTLGIDTGLAVRINLFSGGLWWFGWSFVTWRLLRSRDTAKELLPGETYLSTGLRQLWETFKEASKYPHTIRFLIAYLLYNDGIQTVFAVSAVFAAAPLVQGGLEIEQSMLTMVILMIQFVAFGGALLFGRAAVRIGAKKALIIGLIVWTVVVIYAYLGLKGESRILEFWILGAFIALVMGGTQAVSRGLFANMIPQGKEAEFFSIYEVSERGTSWLGPLAFGLVNQMTGSLRPAMVSIILFFVVGLVLLLRVDVRRAITESGNKPPAVV</sequence>
<evidence type="ECO:0000256" key="5">
    <source>
        <dbReference type="ARBA" id="ARBA00023136"/>
    </source>
</evidence>
<dbReference type="GO" id="GO:0005886">
    <property type="term" value="C:plasma membrane"/>
    <property type="evidence" value="ECO:0007669"/>
    <property type="project" value="UniProtKB-SubCell"/>
</dbReference>
<evidence type="ECO:0000256" key="7">
    <source>
        <dbReference type="SAM" id="Phobius"/>
    </source>
</evidence>
<feature type="transmembrane region" description="Helical" evidence="7">
    <location>
        <begin position="169"/>
        <end position="194"/>
    </location>
</feature>
<evidence type="ECO:0000256" key="1">
    <source>
        <dbReference type="ARBA" id="ARBA00004651"/>
    </source>
</evidence>
<feature type="region of interest" description="Disordered" evidence="6">
    <location>
        <begin position="1"/>
        <end position="21"/>
    </location>
</feature>
<keyword evidence="2" id="KW-0813">Transport</keyword>
<feature type="transmembrane region" description="Helical" evidence="7">
    <location>
        <begin position="77"/>
        <end position="97"/>
    </location>
</feature>
<comment type="caution">
    <text evidence="9">The sequence shown here is derived from an EMBL/GenBank/DDBJ whole genome shotgun (WGS) entry which is preliminary data.</text>
</comment>
<evidence type="ECO:0000313" key="9">
    <source>
        <dbReference type="EMBL" id="MYC94712.1"/>
    </source>
</evidence>
<feature type="transmembrane region" description="Helical" evidence="7">
    <location>
        <begin position="303"/>
        <end position="323"/>
    </location>
</feature>
<evidence type="ECO:0000256" key="2">
    <source>
        <dbReference type="ARBA" id="ARBA00022448"/>
    </source>
</evidence>
<dbReference type="Pfam" id="PF11700">
    <property type="entry name" value="ATG22"/>
    <property type="match status" value="1"/>
</dbReference>
<feature type="transmembrane region" description="Helical" evidence="7">
    <location>
        <begin position="133"/>
        <end position="157"/>
    </location>
</feature>
<dbReference type="GO" id="GO:0022857">
    <property type="term" value="F:transmembrane transporter activity"/>
    <property type="evidence" value="ECO:0007669"/>
    <property type="project" value="InterPro"/>
</dbReference>
<keyword evidence="5 7" id="KW-0472">Membrane</keyword>